<protein>
    <submittedName>
        <fullName evidence="2">Organic hydroperoxide resistance protein</fullName>
    </submittedName>
</protein>
<dbReference type="AlphaFoldDB" id="A0A6J4QPZ3"/>
<organism evidence="2">
    <name type="scientific">uncultured Rubrobacteraceae bacterium</name>
    <dbReference type="NCBI Taxonomy" id="349277"/>
    <lineage>
        <taxon>Bacteria</taxon>
        <taxon>Bacillati</taxon>
        <taxon>Actinomycetota</taxon>
        <taxon>Rubrobacteria</taxon>
        <taxon>Rubrobacterales</taxon>
        <taxon>Rubrobacteraceae</taxon>
        <taxon>environmental samples</taxon>
    </lineage>
</organism>
<feature type="non-terminal residue" evidence="2">
    <location>
        <position position="145"/>
    </location>
</feature>
<accession>A0A6J4QPZ3</accession>
<evidence type="ECO:0000313" key="2">
    <source>
        <dbReference type="EMBL" id="CAA9447081.1"/>
    </source>
</evidence>
<feature type="region of interest" description="Disordered" evidence="1">
    <location>
        <begin position="35"/>
        <end position="145"/>
    </location>
</feature>
<proteinExistence type="predicted"/>
<dbReference type="EMBL" id="CADCUW010000543">
    <property type="protein sequence ID" value="CAA9447081.1"/>
    <property type="molecule type" value="Genomic_DNA"/>
</dbReference>
<feature type="compositionally biased region" description="Basic and acidic residues" evidence="1">
    <location>
        <begin position="40"/>
        <end position="67"/>
    </location>
</feature>
<feature type="non-terminal residue" evidence="2">
    <location>
        <position position="1"/>
    </location>
</feature>
<sequence>AHCGTARGRGLEWRPGERFGYLRPREQRGVDGCQHQLRHPYREPKRQHLARGADRGGPRELLRDGARQRAPRGGQRPRGASDKRHLRARHGESQDHLRGTRRPWSRPRHRRRRLPAGRRAGRPGLPRHQRPARQRRDTGERHARL</sequence>
<gene>
    <name evidence="2" type="ORF">AVDCRST_MAG01-01-4195</name>
</gene>
<feature type="compositionally biased region" description="Basic and acidic residues" evidence="1">
    <location>
        <begin position="134"/>
        <end position="145"/>
    </location>
</feature>
<feature type="compositionally biased region" description="Basic residues" evidence="1">
    <location>
        <begin position="99"/>
        <end position="133"/>
    </location>
</feature>
<evidence type="ECO:0000256" key="1">
    <source>
        <dbReference type="SAM" id="MobiDB-lite"/>
    </source>
</evidence>
<name>A0A6J4QPZ3_9ACTN</name>
<feature type="compositionally biased region" description="Basic and acidic residues" evidence="1">
    <location>
        <begin position="79"/>
        <end position="98"/>
    </location>
</feature>
<reference evidence="2" key="1">
    <citation type="submission" date="2020-02" db="EMBL/GenBank/DDBJ databases">
        <authorList>
            <person name="Meier V. D."/>
        </authorList>
    </citation>
    <scope>NUCLEOTIDE SEQUENCE</scope>
    <source>
        <strain evidence="2">AVDCRST_MAG01</strain>
    </source>
</reference>